<organism evidence="1">
    <name type="scientific">viral metagenome</name>
    <dbReference type="NCBI Taxonomy" id="1070528"/>
    <lineage>
        <taxon>unclassified sequences</taxon>
        <taxon>metagenomes</taxon>
        <taxon>organismal metagenomes</taxon>
    </lineage>
</organism>
<evidence type="ECO:0008006" key="2">
    <source>
        <dbReference type="Google" id="ProtNLM"/>
    </source>
</evidence>
<dbReference type="AlphaFoldDB" id="A0A6C0KRT9"/>
<evidence type="ECO:0000313" key="1">
    <source>
        <dbReference type="EMBL" id="QHU19973.1"/>
    </source>
</evidence>
<dbReference type="EMBL" id="MN740961">
    <property type="protein sequence ID" value="QHU19973.1"/>
    <property type="molecule type" value="Genomic_DNA"/>
</dbReference>
<name>A0A6C0KRT9_9ZZZZ</name>
<accession>A0A6C0KRT9</accession>
<protein>
    <recommendedName>
        <fullName evidence="2">Restriction endonuclease</fullName>
    </recommendedName>
</protein>
<proteinExistence type="predicted"/>
<reference evidence="1" key="1">
    <citation type="journal article" date="2020" name="Nature">
        <title>Giant virus diversity and host interactions through global metagenomics.</title>
        <authorList>
            <person name="Schulz F."/>
            <person name="Roux S."/>
            <person name="Paez-Espino D."/>
            <person name="Jungbluth S."/>
            <person name="Walsh D.A."/>
            <person name="Denef V.J."/>
            <person name="McMahon K.D."/>
            <person name="Konstantinidis K.T."/>
            <person name="Eloe-Fadrosh E.A."/>
            <person name="Kyrpides N.C."/>
            <person name="Woyke T."/>
        </authorList>
    </citation>
    <scope>NUCLEOTIDE SEQUENCE</scope>
    <source>
        <strain evidence="1">GVMAG-S-3300013014-136</strain>
    </source>
</reference>
<sequence length="214" mass="25222">MTLFLYERFCRILDTEKHLYPLLANKEIFNWILGDLSFLSKYSKDKLKSKEAENEWGKNMLQSYRPQYKADQRKQWTNEFGEDICLEYLRLMGKEDIQMQKLKDGSKPDFLTRHEIWEVKTGTYLTPGTAHDKIASVPFIYGDTLQKFDKRALFILCVGGAEKYCRVKLGIFPGPKQTPFKKAEIESWKQKNIYFISLKDNLVSFINDKSFVLE</sequence>